<feature type="signal peptide" evidence="2">
    <location>
        <begin position="1"/>
        <end position="21"/>
    </location>
</feature>
<comment type="caution">
    <text evidence="4">The sequence shown here is derived from an EMBL/GenBank/DDBJ whole genome shotgun (WGS) entry which is preliminary data.</text>
</comment>
<dbReference type="InterPro" id="IPR001638">
    <property type="entry name" value="Solute-binding_3/MltF_N"/>
</dbReference>
<dbReference type="PANTHER" id="PTHR35936:SF25">
    <property type="entry name" value="ABC TRANSPORTER SUBSTRATE-BINDING PROTEIN"/>
    <property type="match status" value="1"/>
</dbReference>
<evidence type="ECO:0000313" key="4">
    <source>
        <dbReference type="EMBL" id="MBM5571285.1"/>
    </source>
</evidence>
<dbReference type="SMART" id="SM00062">
    <property type="entry name" value="PBPb"/>
    <property type="match status" value="1"/>
</dbReference>
<reference evidence="4 5" key="1">
    <citation type="submission" date="2019-11" db="EMBL/GenBank/DDBJ databases">
        <title>Novel Deefgea species.</title>
        <authorList>
            <person name="Han J.-H."/>
        </authorList>
    </citation>
    <scope>NUCLEOTIDE SEQUENCE [LARGE SCALE GENOMIC DNA]</scope>
    <source>
        <strain evidence="4 5">LMG 24817</strain>
    </source>
</reference>
<protein>
    <submittedName>
        <fullName evidence="4">Transporter substrate-binding domain-containing protein</fullName>
    </submittedName>
</protein>
<gene>
    <name evidence="4" type="ORF">GM173_06785</name>
</gene>
<dbReference type="PANTHER" id="PTHR35936">
    <property type="entry name" value="MEMBRANE-BOUND LYTIC MUREIN TRANSGLYCOSYLASE F"/>
    <property type="match status" value="1"/>
</dbReference>
<keyword evidence="1 2" id="KW-0732">Signal</keyword>
<dbReference type="RefSeq" id="WP_203570607.1">
    <property type="nucleotide sequence ID" value="NZ_WOFE01000002.1"/>
</dbReference>
<keyword evidence="5" id="KW-1185">Reference proteome</keyword>
<dbReference type="Gene3D" id="3.40.190.10">
    <property type="entry name" value="Periplasmic binding protein-like II"/>
    <property type="match status" value="2"/>
</dbReference>
<evidence type="ECO:0000313" key="5">
    <source>
        <dbReference type="Proteomes" id="UP001195660"/>
    </source>
</evidence>
<proteinExistence type="predicted"/>
<name>A0ABS2CCA1_9NEIS</name>
<dbReference type="SUPFAM" id="SSF53850">
    <property type="entry name" value="Periplasmic binding protein-like II"/>
    <property type="match status" value="1"/>
</dbReference>
<evidence type="ECO:0000256" key="1">
    <source>
        <dbReference type="ARBA" id="ARBA00022729"/>
    </source>
</evidence>
<evidence type="ECO:0000259" key="3">
    <source>
        <dbReference type="SMART" id="SM00062"/>
    </source>
</evidence>
<dbReference type="Pfam" id="PF00497">
    <property type="entry name" value="SBP_bac_3"/>
    <property type="match status" value="1"/>
</dbReference>
<sequence length="247" mass="28025">MKRWCWLYVFFLFCCAQAISAKTIVAVSDPFPPFVDPNNPTGGLTIEVIRAAYKTQGHEVKVEYVPWVRAEAGVANGIYDILPNMWFSEARSKAFLFSSSYLNNTIRFVKRKGDPFVFHGIESLKGKKIGVTRGYAYSEAFKNSNLFSREDANSLLINLKKLQANRVDLTLDDEAVIKYTISKHNPQLFAELELAEGQLSINPLYVTSGIKNPHHKEWIESFNAGLKVIKENGVLSEIFKKYGLQYK</sequence>
<organism evidence="4 5">
    <name type="scientific">Deefgea chitinilytica</name>
    <dbReference type="NCBI Taxonomy" id="570276"/>
    <lineage>
        <taxon>Bacteria</taxon>
        <taxon>Pseudomonadati</taxon>
        <taxon>Pseudomonadota</taxon>
        <taxon>Betaproteobacteria</taxon>
        <taxon>Neisseriales</taxon>
        <taxon>Chitinibacteraceae</taxon>
        <taxon>Deefgea</taxon>
    </lineage>
</organism>
<accession>A0ABS2CCA1</accession>
<feature type="domain" description="Solute-binding protein family 3/N-terminal" evidence="3">
    <location>
        <begin position="22"/>
        <end position="246"/>
    </location>
</feature>
<feature type="chain" id="PRO_5047132176" evidence="2">
    <location>
        <begin position="22"/>
        <end position="247"/>
    </location>
</feature>
<evidence type="ECO:0000256" key="2">
    <source>
        <dbReference type="SAM" id="SignalP"/>
    </source>
</evidence>
<dbReference type="EMBL" id="WOFE01000002">
    <property type="protein sequence ID" value="MBM5571285.1"/>
    <property type="molecule type" value="Genomic_DNA"/>
</dbReference>
<dbReference type="Proteomes" id="UP001195660">
    <property type="component" value="Unassembled WGS sequence"/>
</dbReference>